<keyword evidence="1" id="KW-1133">Transmembrane helix</keyword>
<evidence type="ECO:0000313" key="4">
    <source>
        <dbReference type="Proteomes" id="UP001223743"/>
    </source>
</evidence>
<organism evidence="3 4">
    <name type="scientific">Kaistia geumhonensis</name>
    <dbReference type="NCBI Taxonomy" id="410839"/>
    <lineage>
        <taxon>Bacteria</taxon>
        <taxon>Pseudomonadati</taxon>
        <taxon>Pseudomonadota</taxon>
        <taxon>Alphaproteobacteria</taxon>
        <taxon>Hyphomicrobiales</taxon>
        <taxon>Kaistiaceae</taxon>
        <taxon>Kaistia</taxon>
    </lineage>
</organism>
<sequence length="126" mass="14491">MQGILYEEQSLFVFLFVTLILGGAGAWMTGRACARTWKPLRPLLVYLLILSFGVRFIHFSLFGGTLLSLHFWLVDLVVLLVIGITAYRYTLANQMVWQYYWLYERTGAFSWRTKQGFPAGSAKVEL</sequence>
<dbReference type="Pfam" id="PF21741">
    <property type="entry name" value="DUF6867"/>
    <property type="match status" value="1"/>
</dbReference>
<gene>
    <name evidence="3" type="ORF">QO015_004220</name>
</gene>
<dbReference type="Proteomes" id="UP001223743">
    <property type="component" value="Unassembled WGS sequence"/>
</dbReference>
<evidence type="ECO:0000259" key="2">
    <source>
        <dbReference type="Pfam" id="PF21741"/>
    </source>
</evidence>
<feature type="transmembrane region" description="Helical" evidence="1">
    <location>
        <begin position="42"/>
        <end position="63"/>
    </location>
</feature>
<protein>
    <recommendedName>
        <fullName evidence="2">DUF6867 domain-containing protein</fullName>
    </recommendedName>
</protein>
<name>A0ABU0MCB5_9HYPH</name>
<evidence type="ECO:0000256" key="1">
    <source>
        <dbReference type="SAM" id="Phobius"/>
    </source>
</evidence>
<reference evidence="3 4" key="1">
    <citation type="submission" date="2023-07" db="EMBL/GenBank/DDBJ databases">
        <title>Genomic Encyclopedia of Type Strains, Phase IV (KMG-IV): sequencing the most valuable type-strain genomes for metagenomic binning, comparative biology and taxonomic classification.</title>
        <authorList>
            <person name="Goeker M."/>
        </authorList>
    </citation>
    <scope>NUCLEOTIDE SEQUENCE [LARGE SCALE GENOMIC DNA]</scope>
    <source>
        <strain evidence="3 4">B1-1</strain>
    </source>
</reference>
<feature type="transmembrane region" description="Helical" evidence="1">
    <location>
        <begin position="12"/>
        <end position="30"/>
    </location>
</feature>
<proteinExistence type="predicted"/>
<feature type="transmembrane region" description="Helical" evidence="1">
    <location>
        <begin position="69"/>
        <end position="89"/>
    </location>
</feature>
<dbReference type="RefSeq" id="WP_266284210.1">
    <property type="nucleotide sequence ID" value="NZ_JAPKNF010000004.1"/>
</dbReference>
<keyword evidence="4" id="KW-1185">Reference proteome</keyword>
<keyword evidence="1" id="KW-0472">Membrane</keyword>
<dbReference type="InterPro" id="IPR049201">
    <property type="entry name" value="DUF6867"/>
</dbReference>
<feature type="domain" description="DUF6867" evidence="2">
    <location>
        <begin position="10"/>
        <end position="114"/>
    </location>
</feature>
<keyword evidence="1" id="KW-0812">Transmembrane</keyword>
<comment type="caution">
    <text evidence="3">The sequence shown here is derived from an EMBL/GenBank/DDBJ whole genome shotgun (WGS) entry which is preliminary data.</text>
</comment>
<evidence type="ECO:0000313" key="3">
    <source>
        <dbReference type="EMBL" id="MDQ0518607.1"/>
    </source>
</evidence>
<accession>A0ABU0MCB5</accession>
<dbReference type="EMBL" id="JAUSWJ010000001">
    <property type="protein sequence ID" value="MDQ0518607.1"/>
    <property type="molecule type" value="Genomic_DNA"/>
</dbReference>